<dbReference type="Pfam" id="PF00254">
    <property type="entry name" value="FKBP_C"/>
    <property type="match status" value="1"/>
</dbReference>
<dbReference type="PROSITE" id="PS50059">
    <property type="entry name" value="FKBP_PPIASE"/>
    <property type="match status" value="1"/>
</dbReference>
<reference evidence="7" key="1">
    <citation type="submission" date="2017-02" db="EMBL/GenBank/DDBJ databases">
        <authorList>
            <person name="Varghese N."/>
            <person name="Submissions S."/>
        </authorList>
    </citation>
    <scope>NUCLEOTIDE SEQUENCE [LARGE SCALE GENOMIC DNA]</scope>
    <source>
        <strain evidence="7">DSM 24091</strain>
    </source>
</reference>
<protein>
    <recommendedName>
        <fullName evidence="4">Peptidyl-prolyl cis-trans isomerase</fullName>
        <ecNumber evidence="4">5.2.1.8</ecNumber>
    </recommendedName>
</protein>
<evidence type="ECO:0000313" key="7">
    <source>
        <dbReference type="Proteomes" id="UP000190150"/>
    </source>
</evidence>
<dbReference type="OrthoDB" id="669809at2"/>
<evidence type="ECO:0000256" key="2">
    <source>
        <dbReference type="ARBA" id="ARBA00023110"/>
    </source>
</evidence>
<evidence type="ECO:0000256" key="4">
    <source>
        <dbReference type="RuleBase" id="RU003915"/>
    </source>
</evidence>
<dbReference type="InterPro" id="IPR001179">
    <property type="entry name" value="PPIase_FKBP_dom"/>
</dbReference>
<keyword evidence="2 3" id="KW-0697">Rotamase</keyword>
<dbReference type="PROSITE" id="PS51257">
    <property type="entry name" value="PROKAR_LIPOPROTEIN"/>
    <property type="match status" value="1"/>
</dbReference>
<sequence>MNKTLSYLVAVFAFVILITSCNKNDFDFEAAQKEQAKRDSIERARIDDLIKKQASDLKIFANDKMPGATLIDSLGIWFIVDAVGQEDSYSYRPHPNGGIIAPEVTVKYKGTFLDGTIFDQTETDKTATFSLANTIKAWQFAFLPKEITYNGNKYPLIGLTSTGLKKGSKIRFVTSSPWAYDALGSKGPDGNVKIPANSPLYFEIEVVDIK</sequence>
<dbReference type="Proteomes" id="UP000190150">
    <property type="component" value="Unassembled WGS sequence"/>
</dbReference>
<dbReference type="InterPro" id="IPR046357">
    <property type="entry name" value="PPIase_dom_sf"/>
</dbReference>
<keyword evidence="3 4" id="KW-0413">Isomerase</keyword>
<dbReference type="GO" id="GO:0003755">
    <property type="term" value="F:peptidyl-prolyl cis-trans isomerase activity"/>
    <property type="evidence" value="ECO:0007669"/>
    <property type="project" value="UniProtKB-UniRule"/>
</dbReference>
<dbReference type="EC" id="5.2.1.8" evidence="4"/>
<name>A0A1T5E7H7_9SPHI</name>
<dbReference type="RefSeq" id="WP_079643319.1">
    <property type="nucleotide sequence ID" value="NZ_FUZF01000010.1"/>
</dbReference>
<evidence type="ECO:0000259" key="5">
    <source>
        <dbReference type="PROSITE" id="PS50059"/>
    </source>
</evidence>
<evidence type="ECO:0000256" key="3">
    <source>
        <dbReference type="PROSITE-ProRule" id="PRU00277"/>
    </source>
</evidence>
<dbReference type="STRING" id="1513896.SAMN05660841_02403"/>
<dbReference type="Gene3D" id="3.10.50.40">
    <property type="match status" value="1"/>
</dbReference>
<accession>A0A1T5E7H7</accession>
<proteinExistence type="inferred from homology"/>
<dbReference type="EMBL" id="FUZF01000010">
    <property type="protein sequence ID" value="SKB79928.1"/>
    <property type="molecule type" value="Genomic_DNA"/>
</dbReference>
<dbReference type="AlphaFoldDB" id="A0A1T5E7H7"/>
<evidence type="ECO:0000256" key="1">
    <source>
        <dbReference type="ARBA" id="ARBA00000971"/>
    </source>
</evidence>
<feature type="domain" description="PPIase FKBP-type" evidence="5">
    <location>
        <begin position="101"/>
        <end position="210"/>
    </location>
</feature>
<gene>
    <name evidence="6" type="ORF">SAMN05660841_02403</name>
</gene>
<comment type="catalytic activity">
    <reaction evidence="1 3 4">
        <text>[protein]-peptidylproline (omega=180) = [protein]-peptidylproline (omega=0)</text>
        <dbReference type="Rhea" id="RHEA:16237"/>
        <dbReference type="Rhea" id="RHEA-COMP:10747"/>
        <dbReference type="Rhea" id="RHEA-COMP:10748"/>
        <dbReference type="ChEBI" id="CHEBI:83833"/>
        <dbReference type="ChEBI" id="CHEBI:83834"/>
        <dbReference type="EC" id="5.2.1.8"/>
    </reaction>
</comment>
<comment type="similarity">
    <text evidence="4">Belongs to the FKBP-type PPIase family.</text>
</comment>
<evidence type="ECO:0000313" key="6">
    <source>
        <dbReference type="EMBL" id="SKB79928.1"/>
    </source>
</evidence>
<organism evidence="6 7">
    <name type="scientific">Sphingobacterium nematocida</name>
    <dbReference type="NCBI Taxonomy" id="1513896"/>
    <lineage>
        <taxon>Bacteria</taxon>
        <taxon>Pseudomonadati</taxon>
        <taxon>Bacteroidota</taxon>
        <taxon>Sphingobacteriia</taxon>
        <taxon>Sphingobacteriales</taxon>
        <taxon>Sphingobacteriaceae</taxon>
        <taxon>Sphingobacterium</taxon>
    </lineage>
</organism>
<dbReference type="SUPFAM" id="SSF54534">
    <property type="entry name" value="FKBP-like"/>
    <property type="match status" value="1"/>
</dbReference>
<keyword evidence="7" id="KW-1185">Reference proteome</keyword>